<evidence type="ECO:0000256" key="4">
    <source>
        <dbReference type="PROSITE-ProRule" id="PRU00742"/>
    </source>
</evidence>
<name>A0AAE0WDW0_9BIVA</name>
<dbReference type="InterPro" id="IPR006035">
    <property type="entry name" value="Ureohydrolase"/>
</dbReference>
<evidence type="ECO:0000313" key="5">
    <source>
        <dbReference type="EMBL" id="KAK3609977.1"/>
    </source>
</evidence>
<dbReference type="PRINTS" id="PR00116">
    <property type="entry name" value="ARGINASE"/>
</dbReference>
<reference evidence="5" key="2">
    <citation type="journal article" date="2021" name="Genome Biol. Evol.">
        <title>Developing a high-quality reference genome for a parasitic bivalve with doubly uniparental inheritance (Bivalvia: Unionida).</title>
        <authorList>
            <person name="Smith C.H."/>
        </authorList>
    </citation>
    <scope>NUCLEOTIDE SEQUENCE</scope>
    <source>
        <strain evidence="5">CHS0354</strain>
        <tissue evidence="5">Mantle</tissue>
    </source>
</reference>
<comment type="similarity">
    <text evidence="4">Belongs to the arginase family.</text>
</comment>
<sequence length="179" mass="19993">MQIANIVKKVLKAGETCHALGGDHSMTIGSIAGHARVELDLLVLWIDANADINTPMTSENGNIHGVPHSFLVRELDPYVPKLSFFEWLSPWQLTCFIHLKRVRYFKIDAKVRAVSDTISGPIVAKHAEVNTIIASLPSRRELVTDVEGFQDECLRRTWPSHRQYTPIGYKPIMSGPGAH</sequence>
<keyword evidence="6" id="KW-1185">Reference proteome</keyword>
<reference evidence="5" key="3">
    <citation type="submission" date="2023-05" db="EMBL/GenBank/DDBJ databases">
        <authorList>
            <person name="Smith C.H."/>
        </authorList>
    </citation>
    <scope>NUCLEOTIDE SEQUENCE</scope>
    <source>
        <strain evidence="5">CHS0354</strain>
        <tissue evidence="5">Mantle</tissue>
    </source>
</reference>
<dbReference type="AlphaFoldDB" id="A0AAE0WDW0"/>
<proteinExistence type="inferred from homology"/>
<protein>
    <recommendedName>
        <fullName evidence="7">Arginase</fullName>
    </recommendedName>
</protein>
<keyword evidence="3" id="KW-0464">Manganese</keyword>
<evidence type="ECO:0008006" key="7">
    <source>
        <dbReference type="Google" id="ProtNLM"/>
    </source>
</evidence>
<dbReference type="PROSITE" id="PS51409">
    <property type="entry name" value="ARGINASE_2"/>
    <property type="match status" value="1"/>
</dbReference>
<keyword evidence="2" id="KW-0378">Hydrolase</keyword>
<dbReference type="Pfam" id="PF00491">
    <property type="entry name" value="Arginase"/>
    <property type="match status" value="1"/>
</dbReference>
<dbReference type="EMBL" id="JAEAOA010000720">
    <property type="protein sequence ID" value="KAK3609977.1"/>
    <property type="molecule type" value="Genomic_DNA"/>
</dbReference>
<evidence type="ECO:0000256" key="1">
    <source>
        <dbReference type="ARBA" id="ARBA00022723"/>
    </source>
</evidence>
<dbReference type="InterPro" id="IPR023696">
    <property type="entry name" value="Ureohydrolase_dom_sf"/>
</dbReference>
<accession>A0AAE0WDW0</accession>
<dbReference type="GO" id="GO:0005634">
    <property type="term" value="C:nucleus"/>
    <property type="evidence" value="ECO:0007669"/>
    <property type="project" value="TreeGrafter"/>
</dbReference>
<dbReference type="GO" id="GO:0030145">
    <property type="term" value="F:manganese ion binding"/>
    <property type="evidence" value="ECO:0007669"/>
    <property type="project" value="TreeGrafter"/>
</dbReference>
<gene>
    <name evidence="5" type="ORF">CHS0354_011816</name>
</gene>
<evidence type="ECO:0000313" key="6">
    <source>
        <dbReference type="Proteomes" id="UP001195483"/>
    </source>
</evidence>
<dbReference type="Gene3D" id="3.40.800.10">
    <property type="entry name" value="Ureohydrolase domain"/>
    <property type="match status" value="1"/>
</dbReference>
<dbReference type="GO" id="GO:0004053">
    <property type="term" value="F:arginase activity"/>
    <property type="evidence" value="ECO:0007669"/>
    <property type="project" value="TreeGrafter"/>
</dbReference>
<comment type="caution">
    <text evidence="5">The sequence shown here is derived from an EMBL/GenBank/DDBJ whole genome shotgun (WGS) entry which is preliminary data.</text>
</comment>
<dbReference type="GO" id="GO:0005829">
    <property type="term" value="C:cytosol"/>
    <property type="evidence" value="ECO:0007669"/>
    <property type="project" value="TreeGrafter"/>
</dbReference>
<evidence type="ECO:0000256" key="2">
    <source>
        <dbReference type="ARBA" id="ARBA00022801"/>
    </source>
</evidence>
<evidence type="ECO:0000256" key="3">
    <source>
        <dbReference type="ARBA" id="ARBA00023211"/>
    </source>
</evidence>
<reference evidence="5" key="1">
    <citation type="journal article" date="2021" name="Genome Biol. Evol.">
        <title>A High-Quality Reference Genome for a Parasitic Bivalve with Doubly Uniparental Inheritance (Bivalvia: Unionida).</title>
        <authorList>
            <person name="Smith C.H."/>
        </authorList>
    </citation>
    <scope>NUCLEOTIDE SEQUENCE</scope>
    <source>
        <strain evidence="5">CHS0354</strain>
    </source>
</reference>
<dbReference type="PANTHER" id="PTHR43782:SF3">
    <property type="entry name" value="ARGINASE"/>
    <property type="match status" value="1"/>
</dbReference>
<organism evidence="5 6">
    <name type="scientific">Potamilus streckersoni</name>
    <dbReference type="NCBI Taxonomy" id="2493646"/>
    <lineage>
        <taxon>Eukaryota</taxon>
        <taxon>Metazoa</taxon>
        <taxon>Spiralia</taxon>
        <taxon>Lophotrochozoa</taxon>
        <taxon>Mollusca</taxon>
        <taxon>Bivalvia</taxon>
        <taxon>Autobranchia</taxon>
        <taxon>Heteroconchia</taxon>
        <taxon>Palaeoheterodonta</taxon>
        <taxon>Unionida</taxon>
        <taxon>Unionoidea</taxon>
        <taxon>Unionidae</taxon>
        <taxon>Ambleminae</taxon>
        <taxon>Lampsilini</taxon>
        <taxon>Potamilus</taxon>
    </lineage>
</organism>
<dbReference type="Proteomes" id="UP001195483">
    <property type="component" value="Unassembled WGS sequence"/>
</dbReference>
<keyword evidence="1" id="KW-0479">Metal-binding</keyword>
<dbReference type="SUPFAM" id="SSF52768">
    <property type="entry name" value="Arginase/deacetylase"/>
    <property type="match status" value="1"/>
</dbReference>
<dbReference type="PANTHER" id="PTHR43782">
    <property type="entry name" value="ARGINASE"/>
    <property type="match status" value="1"/>
</dbReference>